<sequence length="390" mass="41792">MQFMEGGSCSSAKDLLWPGPASLEGVKSRKRAVFELLKDTVLQVDGGKCCALEGRVSLSLESRVLVTGAAGRAIAAVLLEQAGVSSAPPVRHRQLGVAHLGPQLQSAADIAEVLSGRPQVVILDEGAGEADGSAWPALFGELLQGSAIRSFQGAVVVCLSSEGSAREQTARDLCSVCWSATNGHLLTEEVAKAPALIVPERAEPTFVDELCAASASNPDYASLLSQVTALAADCFDDFEDGEPTIEAAAKRLGWTVVALVSTNSIGKSQLLAYGTYCQESRLGGLYLARVAVPQEHRRKGYASQLVSWMVARLQDSSSKSLWVHAKPLLQIVASKLGFSYLDPACEAKLAMPVDQRESAWMALRLEPEEAAHELPKRLRRQMAKKQRDRR</sequence>
<protein>
    <recommendedName>
        <fullName evidence="1">N-acetyltransferase domain-containing protein</fullName>
    </recommendedName>
</protein>
<dbReference type="Proteomes" id="UP000654075">
    <property type="component" value="Unassembled WGS sequence"/>
</dbReference>
<dbReference type="InterPro" id="IPR000182">
    <property type="entry name" value="GNAT_dom"/>
</dbReference>
<dbReference type="Proteomes" id="UP000626109">
    <property type="component" value="Unassembled WGS sequence"/>
</dbReference>
<dbReference type="InterPro" id="IPR016181">
    <property type="entry name" value="Acyl_CoA_acyltransferase"/>
</dbReference>
<dbReference type="OrthoDB" id="437593at2759"/>
<dbReference type="PROSITE" id="PS51186">
    <property type="entry name" value="GNAT"/>
    <property type="match status" value="1"/>
</dbReference>
<dbReference type="EMBL" id="CAJNNV010018716">
    <property type="protein sequence ID" value="CAE8606145.1"/>
    <property type="molecule type" value="Genomic_DNA"/>
</dbReference>
<dbReference type="AlphaFoldDB" id="A0A813L422"/>
<evidence type="ECO:0000313" key="5">
    <source>
        <dbReference type="Proteomes" id="UP000654075"/>
    </source>
</evidence>
<keyword evidence="5" id="KW-1185">Reference proteome</keyword>
<comment type="caution">
    <text evidence="3">The sequence shown here is derived from an EMBL/GenBank/DDBJ whole genome shotgun (WGS) entry which is preliminary data.</text>
</comment>
<dbReference type="CDD" id="cd04301">
    <property type="entry name" value="NAT_SF"/>
    <property type="match status" value="1"/>
</dbReference>
<feature type="domain" description="N-acetyltransferase" evidence="1">
    <location>
        <begin position="207"/>
        <end position="366"/>
    </location>
</feature>
<evidence type="ECO:0000313" key="2">
    <source>
        <dbReference type="EMBL" id="CAE8606145.1"/>
    </source>
</evidence>
<name>A0A813L422_POLGL</name>
<organism evidence="3 4">
    <name type="scientific">Polarella glacialis</name>
    <name type="common">Dinoflagellate</name>
    <dbReference type="NCBI Taxonomy" id="89957"/>
    <lineage>
        <taxon>Eukaryota</taxon>
        <taxon>Sar</taxon>
        <taxon>Alveolata</taxon>
        <taxon>Dinophyceae</taxon>
        <taxon>Suessiales</taxon>
        <taxon>Suessiaceae</taxon>
        <taxon>Polarella</taxon>
    </lineage>
</organism>
<gene>
    <name evidence="2" type="ORF">PGLA1383_LOCUS24134</name>
    <name evidence="3" type="ORF">PGLA2088_LOCUS41702</name>
</gene>
<dbReference type="Pfam" id="PF13527">
    <property type="entry name" value="Acetyltransf_9"/>
    <property type="match status" value="1"/>
</dbReference>
<dbReference type="Gene3D" id="3.40.630.30">
    <property type="match status" value="1"/>
</dbReference>
<dbReference type="GO" id="GO:0016747">
    <property type="term" value="F:acyltransferase activity, transferring groups other than amino-acyl groups"/>
    <property type="evidence" value="ECO:0007669"/>
    <property type="project" value="InterPro"/>
</dbReference>
<accession>A0A813L422</accession>
<dbReference type="SUPFAM" id="SSF55729">
    <property type="entry name" value="Acyl-CoA N-acyltransferases (Nat)"/>
    <property type="match status" value="1"/>
</dbReference>
<dbReference type="EMBL" id="CAJNNW010033956">
    <property type="protein sequence ID" value="CAE8721062.1"/>
    <property type="molecule type" value="Genomic_DNA"/>
</dbReference>
<evidence type="ECO:0000259" key="1">
    <source>
        <dbReference type="PROSITE" id="PS51186"/>
    </source>
</evidence>
<evidence type="ECO:0000313" key="3">
    <source>
        <dbReference type="EMBL" id="CAE8721062.1"/>
    </source>
</evidence>
<evidence type="ECO:0000313" key="4">
    <source>
        <dbReference type="Proteomes" id="UP000626109"/>
    </source>
</evidence>
<proteinExistence type="predicted"/>
<reference evidence="3" key="1">
    <citation type="submission" date="2021-02" db="EMBL/GenBank/DDBJ databases">
        <authorList>
            <person name="Dougan E. K."/>
            <person name="Rhodes N."/>
            <person name="Thang M."/>
            <person name="Chan C."/>
        </authorList>
    </citation>
    <scope>NUCLEOTIDE SEQUENCE</scope>
</reference>